<evidence type="ECO:0000259" key="5">
    <source>
        <dbReference type="Pfam" id="PF07992"/>
    </source>
</evidence>
<dbReference type="PRINTS" id="PR00411">
    <property type="entry name" value="PNDRDTASEI"/>
</dbReference>
<dbReference type="SUPFAM" id="SSF51905">
    <property type="entry name" value="FAD/NAD(P)-binding domain"/>
    <property type="match status" value="1"/>
</dbReference>
<keyword evidence="7" id="KW-1185">Reference proteome</keyword>
<sequence>MSGRRERVVVAGAGLAGLRAAERLRELGFTGELVMVGVEKHRPYHRPALSKQFLAGDLRGRDLTFASYVELDAVWRLGEAVRRLDPRRRLVQIGRGKPLRYDGLVIATGVRTRRTADAPRDARVLTLRTLDDAEKLQRLLRADDRPCVIIGGGFTGSELASTLAEQGRDVVLASRSGKLVSALGPESGDAVRRLHEDHGVRVWLDTTVRHWVPGDGGIGLYFTNGQFVVAGSVVLAVGGEPDTAWLTGSGADISEGVLCERTCHVSGLADVVAAGDVARWPVRPGYPPRRVEHWLNAVEMGRAAARNLLSGRPAAIPFEPLPRFWSEHYGERFQAVGFVDPGGPRISLEGDLANGPGVLGYFEHGELAGVVARENPRGVLRWTPKLNHRLARRGGRHRLPEPLTA</sequence>
<keyword evidence="4" id="KW-0560">Oxidoreductase</keyword>
<dbReference type="Gene3D" id="3.30.390.30">
    <property type="match status" value="1"/>
</dbReference>
<evidence type="ECO:0000256" key="2">
    <source>
        <dbReference type="ARBA" id="ARBA00022630"/>
    </source>
</evidence>
<evidence type="ECO:0000256" key="3">
    <source>
        <dbReference type="ARBA" id="ARBA00022827"/>
    </source>
</evidence>
<dbReference type="InterPro" id="IPR023753">
    <property type="entry name" value="FAD/NAD-binding_dom"/>
</dbReference>
<organism evidence="6 7">
    <name type="scientific">Amycolatopsis pigmentata</name>
    <dbReference type="NCBI Taxonomy" id="450801"/>
    <lineage>
        <taxon>Bacteria</taxon>
        <taxon>Bacillati</taxon>
        <taxon>Actinomycetota</taxon>
        <taxon>Actinomycetes</taxon>
        <taxon>Pseudonocardiales</taxon>
        <taxon>Pseudonocardiaceae</taxon>
        <taxon>Amycolatopsis</taxon>
    </lineage>
</organism>
<dbReference type="Gene3D" id="3.50.50.60">
    <property type="entry name" value="FAD/NAD(P)-binding domain"/>
    <property type="match status" value="2"/>
</dbReference>
<dbReference type="PANTHER" id="PTHR43557:SF2">
    <property type="entry name" value="RIESKE DOMAIN-CONTAINING PROTEIN-RELATED"/>
    <property type="match status" value="1"/>
</dbReference>
<protein>
    <submittedName>
        <fullName evidence="6">NAD(P)/FAD-dependent oxidoreductase</fullName>
    </submittedName>
</protein>
<comment type="caution">
    <text evidence="6">The sequence shown here is derived from an EMBL/GenBank/DDBJ whole genome shotgun (WGS) entry which is preliminary data.</text>
</comment>
<dbReference type="InterPro" id="IPR050446">
    <property type="entry name" value="FAD-oxidoreductase/Apoptosis"/>
</dbReference>
<dbReference type="SUPFAM" id="SSF55424">
    <property type="entry name" value="FAD/NAD-linked reductases, dimerisation (C-terminal) domain"/>
    <property type="match status" value="1"/>
</dbReference>
<name>A0ABW5FP86_9PSEU</name>
<evidence type="ECO:0000256" key="1">
    <source>
        <dbReference type="ARBA" id="ARBA00001974"/>
    </source>
</evidence>
<dbReference type="InterPro" id="IPR036188">
    <property type="entry name" value="FAD/NAD-bd_sf"/>
</dbReference>
<keyword evidence="3" id="KW-0274">FAD</keyword>
<evidence type="ECO:0000313" key="6">
    <source>
        <dbReference type="EMBL" id="MFD2415622.1"/>
    </source>
</evidence>
<evidence type="ECO:0000256" key="4">
    <source>
        <dbReference type="ARBA" id="ARBA00023002"/>
    </source>
</evidence>
<feature type="domain" description="FAD/NAD(P)-binding" evidence="5">
    <location>
        <begin position="7"/>
        <end position="301"/>
    </location>
</feature>
<dbReference type="PANTHER" id="PTHR43557">
    <property type="entry name" value="APOPTOSIS-INDUCING FACTOR 1"/>
    <property type="match status" value="1"/>
</dbReference>
<dbReference type="PRINTS" id="PR00368">
    <property type="entry name" value="FADPNR"/>
</dbReference>
<proteinExistence type="predicted"/>
<dbReference type="RefSeq" id="WP_378261574.1">
    <property type="nucleotide sequence ID" value="NZ_JBHUKR010000004.1"/>
</dbReference>
<dbReference type="Pfam" id="PF07992">
    <property type="entry name" value="Pyr_redox_2"/>
    <property type="match status" value="1"/>
</dbReference>
<evidence type="ECO:0000313" key="7">
    <source>
        <dbReference type="Proteomes" id="UP001597417"/>
    </source>
</evidence>
<reference evidence="7" key="1">
    <citation type="journal article" date="2019" name="Int. J. Syst. Evol. Microbiol.">
        <title>The Global Catalogue of Microorganisms (GCM) 10K type strain sequencing project: providing services to taxonomists for standard genome sequencing and annotation.</title>
        <authorList>
            <consortium name="The Broad Institute Genomics Platform"/>
            <consortium name="The Broad Institute Genome Sequencing Center for Infectious Disease"/>
            <person name="Wu L."/>
            <person name="Ma J."/>
        </authorList>
    </citation>
    <scope>NUCLEOTIDE SEQUENCE [LARGE SCALE GENOMIC DNA]</scope>
    <source>
        <strain evidence="7">CGMCC 4.7645</strain>
    </source>
</reference>
<gene>
    <name evidence="6" type="ORF">ACFSXZ_04690</name>
</gene>
<keyword evidence="2" id="KW-0285">Flavoprotein</keyword>
<dbReference type="InterPro" id="IPR016156">
    <property type="entry name" value="FAD/NAD-linked_Rdtase_dimer_sf"/>
</dbReference>
<accession>A0ABW5FP86</accession>
<dbReference type="EMBL" id="JBHUKR010000004">
    <property type="protein sequence ID" value="MFD2415622.1"/>
    <property type="molecule type" value="Genomic_DNA"/>
</dbReference>
<dbReference type="Proteomes" id="UP001597417">
    <property type="component" value="Unassembled WGS sequence"/>
</dbReference>
<comment type="cofactor">
    <cofactor evidence="1">
        <name>FAD</name>
        <dbReference type="ChEBI" id="CHEBI:57692"/>
    </cofactor>
</comment>